<gene>
    <name evidence="3" type="ORF">KDL28_25055</name>
</gene>
<proteinExistence type="predicted"/>
<dbReference type="PRINTS" id="PR00081">
    <property type="entry name" value="GDHRDH"/>
</dbReference>
<dbReference type="InterPro" id="IPR036291">
    <property type="entry name" value="NAD(P)-bd_dom_sf"/>
</dbReference>
<accession>A0ABT1A5N5</accession>
<comment type="caution">
    <text evidence="3">The sequence shown here is derived from an EMBL/GenBank/DDBJ whole genome shotgun (WGS) entry which is preliminary data.</text>
</comment>
<evidence type="ECO:0000313" key="3">
    <source>
        <dbReference type="EMBL" id="MCO1658337.1"/>
    </source>
</evidence>
<sequence length="279" mass="29302">MARTIVITGGTRGIGSALARERLRRGDAVVAVARDAALGRRFVEEGGDRAGFIAADLSTVAGTREVAAELADRHPVIDALVLGAHSMRPGRHVTAEGLEATFALYYLSRHVLLHALAEPLTRADRAVTINLSGAGMTAGRIHWDDLQLTRGYSATKANLQAGRANDLLGVAFAEEHPGISTVAYNPGFVDTRPYTGMARPYRALAELAAAVAAAAPERAATALSALIDEPPPGPFAARKRRGSGNRPIDTTGPTYDPGTARRLDAATRDLLAGLDAVSR</sequence>
<dbReference type="SUPFAM" id="SSF51735">
    <property type="entry name" value="NAD(P)-binding Rossmann-fold domains"/>
    <property type="match status" value="1"/>
</dbReference>
<dbReference type="EMBL" id="JAGSOV010000053">
    <property type="protein sequence ID" value="MCO1658337.1"/>
    <property type="molecule type" value="Genomic_DNA"/>
</dbReference>
<keyword evidence="4" id="KW-1185">Reference proteome</keyword>
<evidence type="ECO:0000313" key="4">
    <source>
        <dbReference type="Proteomes" id="UP001165283"/>
    </source>
</evidence>
<reference evidence="3" key="1">
    <citation type="submission" date="2021-04" db="EMBL/GenBank/DDBJ databases">
        <title>Pseudonocardia sp. nov., isolated from sandy soil of mangrove forest.</title>
        <authorList>
            <person name="Zan Z."/>
            <person name="Huang R."/>
            <person name="Liu W."/>
        </authorList>
    </citation>
    <scope>NUCLEOTIDE SEQUENCE</scope>
    <source>
        <strain evidence="3">S2-4</strain>
    </source>
</reference>
<dbReference type="PANTHER" id="PTHR47534:SF3">
    <property type="entry name" value="ALCOHOL DEHYDROGENASE-LIKE C-TERMINAL DOMAIN-CONTAINING PROTEIN"/>
    <property type="match status" value="1"/>
</dbReference>
<dbReference type="PANTHER" id="PTHR47534">
    <property type="entry name" value="YALI0E05731P"/>
    <property type="match status" value="1"/>
</dbReference>
<dbReference type="Gene3D" id="3.40.50.720">
    <property type="entry name" value="NAD(P)-binding Rossmann-like Domain"/>
    <property type="match status" value="1"/>
</dbReference>
<protein>
    <submittedName>
        <fullName evidence="3">SDR family NAD(P)-dependent oxidoreductase</fullName>
    </submittedName>
</protein>
<dbReference type="InterPro" id="IPR002347">
    <property type="entry name" value="SDR_fam"/>
</dbReference>
<organism evidence="3 4">
    <name type="scientific">Pseudonocardia humida</name>
    <dbReference type="NCBI Taxonomy" id="2800819"/>
    <lineage>
        <taxon>Bacteria</taxon>
        <taxon>Bacillati</taxon>
        <taxon>Actinomycetota</taxon>
        <taxon>Actinomycetes</taxon>
        <taxon>Pseudonocardiales</taxon>
        <taxon>Pseudonocardiaceae</taxon>
        <taxon>Pseudonocardia</taxon>
    </lineage>
</organism>
<feature type="region of interest" description="Disordered" evidence="2">
    <location>
        <begin position="226"/>
        <end position="262"/>
    </location>
</feature>
<evidence type="ECO:0000256" key="2">
    <source>
        <dbReference type="SAM" id="MobiDB-lite"/>
    </source>
</evidence>
<dbReference type="InterPro" id="IPR052228">
    <property type="entry name" value="Sec_Metab_Biosynth_Oxidored"/>
</dbReference>
<dbReference type="Pfam" id="PF00106">
    <property type="entry name" value="adh_short"/>
    <property type="match status" value="1"/>
</dbReference>
<keyword evidence="1" id="KW-0560">Oxidoreductase</keyword>
<name>A0ABT1A5N5_9PSEU</name>
<dbReference type="RefSeq" id="WP_252442180.1">
    <property type="nucleotide sequence ID" value="NZ_JAGSOV010000053.1"/>
</dbReference>
<dbReference type="Proteomes" id="UP001165283">
    <property type="component" value="Unassembled WGS sequence"/>
</dbReference>
<evidence type="ECO:0000256" key="1">
    <source>
        <dbReference type="ARBA" id="ARBA00023002"/>
    </source>
</evidence>